<proteinExistence type="predicted"/>
<comment type="caution">
    <text evidence="2">The sequence shown here is derived from an EMBL/GenBank/DDBJ whole genome shotgun (WGS) entry which is preliminary data.</text>
</comment>
<dbReference type="Proteomes" id="UP001156601">
    <property type="component" value="Unassembled WGS sequence"/>
</dbReference>
<evidence type="ECO:0000256" key="1">
    <source>
        <dbReference type="SAM" id="Phobius"/>
    </source>
</evidence>
<dbReference type="EMBL" id="BSOT01000002">
    <property type="protein sequence ID" value="GLR69282.1"/>
    <property type="molecule type" value="Genomic_DNA"/>
</dbReference>
<name>A0AA37SUH9_9ALTE</name>
<keyword evidence="3" id="KW-1185">Reference proteome</keyword>
<evidence type="ECO:0000313" key="3">
    <source>
        <dbReference type="Proteomes" id="UP001156601"/>
    </source>
</evidence>
<accession>A0AA37SUH9</accession>
<feature type="transmembrane region" description="Helical" evidence="1">
    <location>
        <begin position="12"/>
        <end position="35"/>
    </location>
</feature>
<dbReference type="RefSeq" id="WP_284215614.1">
    <property type="nucleotide sequence ID" value="NZ_BSOT01000002.1"/>
</dbReference>
<reference evidence="2" key="2">
    <citation type="submission" date="2023-01" db="EMBL/GenBank/DDBJ databases">
        <title>Draft genome sequence of Agaribacter marinus strain NBRC 110023.</title>
        <authorList>
            <person name="Sun Q."/>
            <person name="Mori K."/>
        </authorList>
    </citation>
    <scope>NUCLEOTIDE SEQUENCE</scope>
    <source>
        <strain evidence="2">NBRC 110023</strain>
    </source>
</reference>
<organism evidence="2 3">
    <name type="scientific">Agaribacter marinus</name>
    <dbReference type="NCBI Taxonomy" id="1431249"/>
    <lineage>
        <taxon>Bacteria</taxon>
        <taxon>Pseudomonadati</taxon>
        <taxon>Pseudomonadota</taxon>
        <taxon>Gammaproteobacteria</taxon>
        <taxon>Alteromonadales</taxon>
        <taxon>Alteromonadaceae</taxon>
        <taxon>Agaribacter</taxon>
    </lineage>
</organism>
<dbReference type="AlphaFoldDB" id="A0AA37SUH9"/>
<reference evidence="2" key="1">
    <citation type="journal article" date="2014" name="Int. J. Syst. Evol. Microbiol.">
        <title>Complete genome sequence of Corynebacterium casei LMG S-19264T (=DSM 44701T), isolated from a smear-ripened cheese.</title>
        <authorList>
            <consortium name="US DOE Joint Genome Institute (JGI-PGF)"/>
            <person name="Walter F."/>
            <person name="Albersmeier A."/>
            <person name="Kalinowski J."/>
            <person name="Ruckert C."/>
        </authorList>
    </citation>
    <scope>NUCLEOTIDE SEQUENCE</scope>
    <source>
        <strain evidence="2">NBRC 110023</strain>
    </source>
</reference>
<protein>
    <submittedName>
        <fullName evidence="2">Uncharacterized protein</fullName>
    </submittedName>
</protein>
<keyword evidence="1" id="KW-0472">Membrane</keyword>
<keyword evidence="1" id="KW-0812">Transmembrane</keyword>
<sequence length="228" mass="25489">MIAKLVTLVRCIKWASISSCIFVGIGLTASPFWLYQQFDQETPVASVSAFAGVNSQYQINMTFLDTCDTQVFDIDSKQVQIDASFLKWQSWLTVLGVKAIYQFDRLSARDTVLNTVDTAITSKNMMQQRYDLTPAIVLPVFKSSPLDGGSSFLVDTQYGSSVYFKIDTALVYTIYVTEDGLILKSMPKKPVVDASGALLIDIDKRCSATYSNWHRVLDWLNKSILAMV</sequence>
<evidence type="ECO:0000313" key="2">
    <source>
        <dbReference type="EMBL" id="GLR69282.1"/>
    </source>
</evidence>
<keyword evidence="1" id="KW-1133">Transmembrane helix</keyword>
<gene>
    <name evidence="2" type="ORF">GCM10007852_01900</name>
</gene>